<evidence type="ECO:0000313" key="1">
    <source>
        <dbReference type="EMBL" id="PNW88441.1"/>
    </source>
</evidence>
<gene>
    <name evidence="1" type="ORF">CHLRE_01g029700v5</name>
</gene>
<reference evidence="1 2" key="1">
    <citation type="journal article" date="2007" name="Science">
        <title>The Chlamydomonas genome reveals the evolution of key animal and plant functions.</title>
        <authorList>
            <person name="Merchant S.S."/>
            <person name="Prochnik S.E."/>
            <person name="Vallon O."/>
            <person name="Harris E.H."/>
            <person name="Karpowicz S.J."/>
            <person name="Witman G.B."/>
            <person name="Terry A."/>
            <person name="Salamov A."/>
            <person name="Fritz-Laylin L.K."/>
            <person name="Marechal-Drouard L."/>
            <person name="Marshall W.F."/>
            <person name="Qu L.H."/>
            <person name="Nelson D.R."/>
            <person name="Sanderfoot A.A."/>
            <person name="Spalding M.H."/>
            <person name="Kapitonov V.V."/>
            <person name="Ren Q."/>
            <person name="Ferris P."/>
            <person name="Lindquist E."/>
            <person name="Shapiro H."/>
            <person name="Lucas S.M."/>
            <person name="Grimwood J."/>
            <person name="Schmutz J."/>
            <person name="Cardol P."/>
            <person name="Cerutti H."/>
            <person name="Chanfreau G."/>
            <person name="Chen C.L."/>
            <person name="Cognat V."/>
            <person name="Croft M.T."/>
            <person name="Dent R."/>
            <person name="Dutcher S."/>
            <person name="Fernandez E."/>
            <person name="Fukuzawa H."/>
            <person name="Gonzalez-Ballester D."/>
            <person name="Gonzalez-Halphen D."/>
            <person name="Hallmann A."/>
            <person name="Hanikenne M."/>
            <person name="Hippler M."/>
            <person name="Inwood W."/>
            <person name="Jabbari K."/>
            <person name="Kalanon M."/>
            <person name="Kuras R."/>
            <person name="Lefebvre P.A."/>
            <person name="Lemaire S.D."/>
            <person name="Lobanov A.V."/>
            <person name="Lohr M."/>
            <person name="Manuell A."/>
            <person name="Meier I."/>
            <person name="Mets L."/>
            <person name="Mittag M."/>
            <person name="Mittelmeier T."/>
            <person name="Moroney J.V."/>
            <person name="Moseley J."/>
            <person name="Napoli C."/>
            <person name="Nedelcu A.M."/>
            <person name="Niyogi K."/>
            <person name="Novoselov S.V."/>
            <person name="Paulsen I.T."/>
            <person name="Pazour G."/>
            <person name="Purton S."/>
            <person name="Ral J.P."/>
            <person name="Riano-Pachon D.M."/>
            <person name="Riekhof W."/>
            <person name="Rymarquis L."/>
            <person name="Schroda M."/>
            <person name="Stern D."/>
            <person name="Umen J."/>
            <person name="Willows R."/>
            <person name="Wilson N."/>
            <person name="Zimmer S.L."/>
            <person name="Allmer J."/>
            <person name="Balk J."/>
            <person name="Bisova K."/>
            <person name="Chen C.J."/>
            <person name="Elias M."/>
            <person name="Gendler K."/>
            <person name="Hauser C."/>
            <person name="Lamb M.R."/>
            <person name="Ledford H."/>
            <person name="Long J.C."/>
            <person name="Minagawa J."/>
            <person name="Page M.D."/>
            <person name="Pan J."/>
            <person name="Pootakham W."/>
            <person name="Roje S."/>
            <person name="Rose A."/>
            <person name="Stahlberg E."/>
            <person name="Terauchi A.M."/>
            <person name="Yang P."/>
            <person name="Ball S."/>
            <person name="Bowler C."/>
            <person name="Dieckmann C.L."/>
            <person name="Gladyshev V.N."/>
            <person name="Green P."/>
            <person name="Jorgensen R."/>
            <person name="Mayfield S."/>
            <person name="Mueller-Roeber B."/>
            <person name="Rajamani S."/>
            <person name="Sayre R.T."/>
            <person name="Brokstein P."/>
            <person name="Dubchak I."/>
            <person name="Goodstein D."/>
            <person name="Hornick L."/>
            <person name="Huang Y.W."/>
            <person name="Jhaveri J."/>
            <person name="Luo Y."/>
            <person name="Martinez D."/>
            <person name="Ngau W.C."/>
            <person name="Otillar B."/>
            <person name="Poliakov A."/>
            <person name="Porter A."/>
            <person name="Szajkowski L."/>
            <person name="Werner G."/>
            <person name="Zhou K."/>
            <person name="Grigoriev I.V."/>
            <person name="Rokhsar D.S."/>
            <person name="Grossman A.R."/>
        </authorList>
    </citation>
    <scope>NUCLEOTIDE SEQUENCE [LARGE SCALE GENOMIC DNA]</scope>
    <source>
        <strain evidence="2">CC-503</strain>
    </source>
</reference>
<protein>
    <submittedName>
        <fullName evidence="1">Uncharacterized protein</fullName>
    </submittedName>
</protein>
<dbReference type="OrthoDB" id="10565830at2759"/>
<organism evidence="1 2">
    <name type="scientific">Chlamydomonas reinhardtii</name>
    <name type="common">Chlamydomonas smithii</name>
    <dbReference type="NCBI Taxonomy" id="3055"/>
    <lineage>
        <taxon>Eukaryota</taxon>
        <taxon>Viridiplantae</taxon>
        <taxon>Chlorophyta</taxon>
        <taxon>core chlorophytes</taxon>
        <taxon>Chlorophyceae</taxon>
        <taxon>CS clade</taxon>
        <taxon>Chlamydomonadales</taxon>
        <taxon>Chlamydomonadaceae</taxon>
        <taxon>Chlamydomonas</taxon>
    </lineage>
</organism>
<dbReference type="GeneID" id="5727830"/>
<proteinExistence type="predicted"/>
<accession>A0A2K3E6N5</accession>
<dbReference type="InParanoid" id="A0A2K3E6N5"/>
<dbReference type="EMBL" id="CM008962">
    <property type="protein sequence ID" value="PNW88441.1"/>
    <property type="molecule type" value="Genomic_DNA"/>
</dbReference>
<name>A0A2K3E6N5_CHLRE</name>
<dbReference type="RefSeq" id="XP_042928531.1">
    <property type="nucleotide sequence ID" value="XM_043058617.1"/>
</dbReference>
<dbReference type="KEGG" id="cre:CHLRE_01g029700v5"/>
<dbReference type="Gramene" id="PNW88441">
    <property type="protein sequence ID" value="PNW88441"/>
    <property type="gene ID" value="CHLRE_01g029700v5"/>
</dbReference>
<dbReference type="AlphaFoldDB" id="A0A2K3E6N5"/>
<sequence>MLSPLTGLKQRSWSCCVTYIKPARTVTMVFCPVCITAALVANAPAIAASIGGAAAVKMCLNQKANMVKPEPMERRQRQQPRVLVDPAKIVRYDEQDW</sequence>
<keyword evidence="2" id="KW-1185">Reference proteome</keyword>
<dbReference type="PaxDb" id="3055-EDO95879"/>
<evidence type="ECO:0000313" key="2">
    <source>
        <dbReference type="Proteomes" id="UP000006906"/>
    </source>
</evidence>
<dbReference type="Proteomes" id="UP000006906">
    <property type="component" value="Chromosome 1"/>
</dbReference>